<sequence length="125" mass="13577">MSSKTISILITLVFSFGIYGAGGLVNKEYMLKQVCPQILGIPACYIIMACLIIPLIAHLFKLSNYVYFIGTGIALTIATYGTISQLIGIADCPKTSNGIPMCYISFLIFLTLVVLKWISVKTTDA</sequence>
<protein>
    <submittedName>
        <fullName evidence="2">Uncharacterized protein</fullName>
    </submittedName>
</protein>
<evidence type="ECO:0000313" key="2">
    <source>
        <dbReference type="EMBL" id="MBT2160822.1"/>
    </source>
</evidence>
<organism evidence="2 3">
    <name type="scientific">Zobellia barbeyronii</name>
    <dbReference type="NCBI Taxonomy" id="2748009"/>
    <lineage>
        <taxon>Bacteria</taxon>
        <taxon>Pseudomonadati</taxon>
        <taxon>Bacteroidota</taxon>
        <taxon>Flavobacteriia</taxon>
        <taxon>Flavobacteriales</taxon>
        <taxon>Flavobacteriaceae</taxon>
        <taxon>Zobellia</taxon>
    </lineage>
</organism>
<evidence type="ECO:0000313" key="3">
    <source>
        <dbReference type="Proteomes" id="UP000740413"/>
    </source>
</evidence>
<gene>
    <name evidence="2" type="ORF">HW347_06070</name>
</gene>
<name>A0ABS5WF78_9FLAO</name>
<evidence type="ECO:0000256" key="1">
    <source>
        <dbReference type="SAM" id="Phobius"/>
    </source>
</evidence>
<dbReference type="EMBL" id="JACATN010000002">
    <property type="protein sequence ID" value="MBT2160822.1"/>
    <property type="molecule type" value="Genomic_DNA"/>
</dbReference>
<reference evidence="3" key="1">
    <citation type="submission" date="2023-07" db="EMBL/GenBank/DDBJ databases">
        <title>Zobellia barbeyronii sp. nov., a new marine flavobacterium, isolated from green and red algae.</title>
        <authorList>
            <person name="Nedashkovskaya O.I."/>
            <person name="Otstavnykh N."/>
            <person name="Zhukova N."/>
            <person name="Guzev K."/>
            <person name="Chausova V."/>
            <person name="Tekutyeva L."/>
            <person name="Mikhailov V."/>
            <person name="Isaeva M."/>
        </authorList>
    </citation>
    <scope>NUCLEOTIDE SEQUENCE [LARGE SCALE GENOMIC DNA]</scope>
    <source>
        <strain evidence="3">KMM 6746</strain>
    </source>
</reference>
<dbReference type="RefSeq" id="WP_214611025.1">
    <property type="nucleotide sequence ID" value="NZ_JACATN010000002.1"/>
</dbReference>
<accession>A0ABS5WF78</accession>
<keyword evidence="1" id="KW-0472">Membrane</keyword>
<keyword evidence="1" id="KW-0812">Transmembrane</keyword>
<feature type="transmembrane region" description="Helical" evidence="1">
    <location>
        <begin position="66"/>
        <end position="89"/>
    </location>
</feature>
<comment type="caution">
    <text evidence="2">The sequence shown here is derived from an EMBL/GenBank/DDBJ whole genome shotgun (WGS) entry which is preliminary data.</text>
</comment>
<proteinExistence type="predicted"/>
<feature type="transmembrane region" description="Helical" evidence="1">
    <location>
        <begin position="38"/>
        <end position="60"/>
    </location>
</feature>
<keyword evidence="3" id="KW-1185">Reference proteome</keyword>
<keyword evidence="1" id="KW-1133">Transmembrane helix</keyword>
<feature type="transmembrane region" description="Helical" evidence="1">
    <location>
        <begin position="101"/>
        <end position="119"/>
    </location>
</feature>
<dbReference type="Proteomes" id="UP000740413">
    <property type="component" value="Unassembled WGS sequence"/>
</dbReference>
<feature type="transmembrane region" description="Helical" evidence="1">
    <location>
        <begin position="6"/>
        <end position="26"/>
    </location>
</feature>